<keyword evidence="11" id="KW-1185">Reference proteome</keyword>
<dbReference type="Proteomes" id="UP000681722">
    <property type="component" value="Unassembled WGS sequence"/>
</dbReference>
<feature type="compositionally biased region" description="Polar residues" evidence="7">
    <location>
        <begin position="400"/>
        <end position="409"/>
    </location>
</feature>
<dbReference type="InterPro" id="IPR001452">
    <property type="entry name" value="SH3_domain"/>
</dbReference>
<feature type="compositionally biased region" description="Polar residues" evidence="7">
    <location>
        <begin position="532"/>
        <end position="551"/>
    </location>
</feature>
<organism evidence="9 11">
    <name type="scientific">Didymodactylos carnosus</name>
    <dbReference type="NCBI Taxonomy" id="1234261"/>
    <lineage>
        <taxon>Eukaryota</taxon>
        <taxon>Metazoa</taxon>
        <taxon>Spiralia</taxon>
        <taxon>Gnathifera</taxon>
        <taxon>Rotifera</taxon>
        <taxon>Eurotatoria</taxon>
        <taxon>Bdelloidea</taxon>
        <taxon>Philodinida</taxon>
        <taxon>Philodinidae</taxon>
        <taxon>Didymodactylos</taxon>
    </lineage>
</organism>
<dbReference type="PRINTS" id="PR00499">
    <property type="entry name" value="P67PHOX"/>
</dbReference>
<feature type="region of interest" description="Disordered" evidence="7">
    <location>
        <begin position="447"/>
        <end position="493"/>
    </location>
</feature>
<dbReference type="PRINTS" id="PR00452">
    <property type="entry name" value="SH3DOMAIN"/>
</dbReference>
<comment type="subcellular location">
    <subcellularLocation>
        <location evidence="1">Membrane</location>
        <topology evidence="1">Peripheral membrane protein</topology>
    </subcellularLocation>
</comment>
<dbReference type="FunFam" id="2.30.30.40:FF:000072">
    <property type="entry name" value="Unconventional Myosin IB"/>
    <property type="match status" value="1"/>
</dbReference>
<evidence type="ECO:0000256" key="6">
    <source>
        <dbReference type="SAM" id="Coils"/>
    </source>
</evidence>
<evidence type="ECO:0000256" key="1">
    <source>
        <dbReference type="ARBA" id="ARBA00004170"/>
    </source>
</evidence>
<dbReference type="PANTHER" id="PTHR14167">
    <property type="entry name" value="SH3 DOMAIN-CONTAINING"/>
    <property type="match status" value="1"/>
</dbReference>
<evidence type="ECO:0000313" key="9">
    <source>
        <dbReference type="EMBL" id="CAF0853756.1"/>
    </source>
</evidence>
<feature type="compositionally biased region" description="Low complexity" evidence="7">
    <location>
        <begin position="552"/>
        <end position="567"/>
    </location>
</feature>
<feature type="compositionally biased region" description="Low complexity" evidence="7">
    <location>
        <begin position="509"/>
        <end position="531"/>
    </location>
</feature>
<keyword evidence="4" id="KW-0472">Membrane</keyword>
<dbReference type="Pfam" id="PF00018">
    <property type="entry name" value="SH3_1"/>
    <property type="match status" value="1"/>
</dbReference>
<feature type="region of interest" description="Disordered" evidence="7">
    <location>
        <begin position="41"/>
        <end position="65"/>
    </location>
</feature>
<feature type="region of interest" description="Disordered" evidence="7">
    <location>
        <begin position="138"/>
        <end position="162"/>
    </location>
</feature>
<feature type="domain" description="SH3" evidence="8">
    <location>
        <begin position="185"/>
        <end position="244"/>
    </location>
</feature>
<reference evidence="9" key="1">
    <citation type="submission" date="2021-02" db="EMBL/GenBank/DDBJ databases">
        <authorList>
            <person name="Nowell W R."/>
        </authorList>
    </citation>
    <scope>NUCLEOTIDE SEQUENCE</scope>
</reference>
<feature type="region of interest" description="Disordered" evidence="7">
    <location>
        <begin position="369"/>
        <end position="425"/>
    </location>
</feature>
<evidence type="ECO:0000256" key="2">
    <source>
        <dbReference type="ARBA" id="ARBA00022443"/>
    </source>
</evidence>
<feature type="compositionally biased region" description="Low complexity" evidence="7">
    <location>
        <begin position="46"/>
        <end position="60"/>
    </location>
</feature>
<feature type="region of interest" description="Disordered" evidence="7">
    <location>
        <begin position="507"/>
        <end position="567"/>
    </location>
</feature>
<comment type="caution">
    <text evidence="9">The sequence shown here is derived from an EMBL/GenBank/DDBJ whole genome shotgun (WGS) entry which is preliminary data.</text>
</comment>
<dbReference type="AlphaFoldDB" id="A0A813W0J8"/>
<proteinExistence type="predicted"/>
<dbReference type="InterPro" id="IPR036028">
    <property type="entry name" value="SH3-like_dom_sf"/>
</dbReference>
<evidence type="ECO:0000256" key="3">
    <source>
        <dbReference type="ARBA" id="ARBA00023054"/>
    </source>
</evidence>
<sequence length="632" mass="71091">MHVHINGIKSAVIVVDKYQFMSKPVTKEKAKHRTLISELSSKVLQGSSTNNNNSNGNNNSKDTLRKRPNERAANSNNTHMNVQALQQPVLFTVKVDYAYNPVHPDELAIKPNDVVNVIRIPVTKEKAKHRTLISELSSKVLQGSSTNNNNSNGNNNSKDTLRKRPNERAANSNNTHMNVQALQQPVLFTVKVDYAYNPVHPDELAIKPNDVVNVIRIVEDGWNEGELNGKTGLFPTNYVTRINNDSTNSKAKKDPVKRKTNGVSTLVSREIPKPSYIPVTPSSFSAQIPFTPSPPLTMKKNPLASIQYSAVRARVLYAYNQSAPDELTLNVGDIINVLEKNLEDEGWWKGEINGKVGVFPDNYVEEIIRKDRPNTPETQKYESQTLPKTKMGNGGIYATLRNSTDTKNQSNEKKTPATSDDEDHLNSRNHYAEINNLDAIANTEKLSNFSKPQPLSSKRPPSSSRLNSRYKERPLHSPSPPQTQRDPSQLESPRSRVDFNRTLNNHQTESLNHSLSNNNRENNINLHSNNSFASQPGLMNTSKNSSYVNTTSSLQHGQQQQQSPDQSLIEQLQKDLEHMKMAMELMRGKFHNKLSTLVNELDDEKKVRSKLQIELERVQKTITTSGLFDKVF</sequence>
<evidence type="ECO:0000313" key="11">
    <source>
        <dbReference type="Proteomes" id="UP000663829"/>
    </source>
</evidence>
<feature type="compositionally biased region" description="Low complexity" evidence="7">
    <location>
        <begin position="143"/>
        <end position="157"/>
    </location>
</feature>
<feature type="coiled-coil region" evidence="6">
    <location>
        <begin position="569"/>
        <end position="621"/>
    </location>
</feature>
<accession>A0A813W0J8</accession>
<gene>
    <name evidence="9" type="ORF">GPM918_LOCUS6215</name>
    <name evidence="10" type="ORF">SRO942_LOCUS6225</name>
</gene>
<evidence type="ECO:0000313" key="10">
    <source>
        <dbReference type="EMBL" id="CAF3641684.1"/>
    </source>
</evidence>
<dbReference type="Gene3D" id="2.30.30.40">
    <property type="entry name" value="SH3 Domains"/>
    <property type="match status" value="3"/>
</dbReference>
<keyword evidence="2 5" id="KW-0728">SH3 domain</keyword>
<dbReference type="SUPFAM" id="SSF50044">
    <property type="entry name" value="SH3-domain"/>
    <property type="match status" value="2"/>
</dbReference>
<feature type="compositionally biased region" description="Polar residues" evidence="7">
    <location>
        <begin position="482"/>
        <end position="492"/>
    </location>
</feature>
<dbReference type="PROSITE" id="PS50002">
    <property type="entry name" value="SH3"/>
    <property type="match status" value="2"/>
</dbReference>
<dbReference type="SMART" id="SM00326">
    <property type="entry name" value="SH3"/>
    <property type="match status" value="2"/>
</dbReference>
<feature type="compositionally biased region" description="Polar residues" evidence="7">
    <location>
        <begin position="375"/>
        <end position="387"/>
    </location>
</feature>
<dbReference type="PANTHER" id="PTHR14167:SF81">
    <property type="entry name" value="ENDOPHILIN-A"/>
    <property type="match status" value="1"/>
</dbReference>
<dbReference type="EMBL" id="CAJNOQ010000947">
    <property type="protein sequence ID" value="CAF0853756.1"/>
    <property type="molecule type" value="Genomic_DNA"/>
</dbReference>
<dbReference type="CDD" id="cd11875">
    <property type="entry name" value="SH3_CD2AP-like_3"/>
    <property type="match status" value="1"/>
</dbReference>
<evidence type="ECO:0000256" key="7">
    <source>
        <dbReference type="SAM" id="MobiDB-lite"/>
    </source>
</evidence>
<evidence type="ECO:0000256" key="5">
    <source>
        <dbReference type="PROSITE-ProRule" id="PRU00192"/>
    </source>
</evidence>
<name>A0A813W0J8_9BILA</name>
<dbReference type="Pfam" id="PF14604">
    <property type="entry name" value="SH3_9"/>
    <property type="match status" value="1"/>
</dbReference>
<dbReference type="InterPro" id="IPR050384">
    <property type="entry name" value="Endophilin_SH3RF"/>
</dbReference>
<dbReference type="Proteomes" id="UP000663829">
    <property type="component" value="Unassembled WGS sequence"/>
</dbReference>
<keyword evidence="3 6" id="KW-0175">Coiled coil</keyword>
<feature type="compositionally biased region" description="Low complexity" evidence="7">
    <location>
        <begin position="450"/>
        <end position="467"/>
    </location>
</feature>
<evidence type="ECO:0000259" key="8">
    <source>
        <dbReference type="PROSITE" id="PS50002"/>
    </source>
</evidence>
<evidence type="ECO:0000256" key="4">
    <source>
        <dbReference type="ARBA" id="ARBA00023136"/>
    </source>
</evidence>
<dbReference type="EMBL" id="CAJOBC010000948">
    <property type="protein sequence ID" value="CAF3641684.1"/>
    <property type="molecule type" value="Genomic_DNA"/>
</dbReference>
<feature type="domain" description="SH3" evidence="8">
    <location>
        <begin position="308"/>
        <end position="369"/>
    </location>
</feature>
<dbReference type="OrthoDB" id="5340910at2759"/>
<protein>
    <recommendedName>
        <fullName evidence="8">SH3 domain-containing protein</fullName>
    </recommendedName>
</protein>